<dbReference type="GO" id="GO:0050661">
    <property type="term" value="F:NADP binding"/>
    <property type="evidence" value="ECO:0007669"/>
    <property type="project" value="TreeGrafter"/>
</dbReference>
<dbReference type="PANTHER" id="PTHR43765">
    <property type="entry name" value="2-DEHYDROPANTOATE 2-REDUCTASE-RELATED"/>
    <property type="match status" value="1"/>
</dbReference>
<dbReference type="InterPro" id="IPR050838">
    <property type="entry name" value="Ketopantoate_reductase"/>
</dbReference>
<dbReference type="Gene3D" id="3.40.50.720">
    <property type="entry name" value="NAD(P)-binding Rossmann-like Domain"/>
    <property type="match status" value="1"/>
</dbReference>
<comment type="caution">
    <text evidence="7">The sequence shown here is derived from an EMBL/GenBank/DDBJ whole genome shotgun (WGS) entry which is preliminary data.</text>
</comment>
<dbReference type="InterPro" id="IPR013752">
    <property type="entry name" value="KPA_reductase"/>
</dbReference>
<name>A0A8H4PTQ8_9HYPO</name>
<evidence type="ECO:0000259" key="6">
    <source>
        <dbReference type="Pfam" id="PF08546"/>
    </source>
</evidence>
<dbReference type="InterPro" id="IPR008927">
    <property type="entry name" value="6-PGluconate_DH-like_C_sf"/>
</dbReference>
<organism evidence="7 8">
    <name type="scientific">Ophiocordyceps sinensis</name>
    <dbReference type="NCBI Taxonomy" id="72228"/>
    <lineage>
        <taxon>Eukaryota</taxon>
        <taxon>Fungi</taxon>
        <taxon>Dikarya</taxon>
        <taxon>Ascomycota</taxon>
        <taxon>Pezizomycotina</taxon>
        <taxon>Sordariomycetes</taxon>
        <taxon>Hypocreomycetidae</taxon>
        <taxon>Hypocreales</taxon>
        <taxon>Ophiocordycipitaceae</taxon>
        <taxon>Ophiocordyceps</taxon>
    </lineage>
</organism>
<evidence type="ECO:0000256" key="1">
    <source>
        <dbReference type="ARBA" id="ARBA00007870"/>
    </source>
</evidence>
<dbReference type="EMBL" id="JAAVMX010000003">
    <property type="protein sequence ID" value="KAF4510163.1"/>
    <property type="molecule type" value="Genomic_DNA"/>
</dbReference>
<dbReference type="Pfam" id="PF02558">
    <property type="entry name" value="ApbA"/>
    <property type="match status" value="1"/>
</dbReference>
<dbReference type="InterPro" id="IPR013328">
    <property type="entry name" value="6PGD_dom2"/>
</dbReference>
<dbReference type="PANTHER" id="PTHR43765:SF2">
    <property type="entry name" value="2-DEHYDROPANTOATE 2-REDUCTASE"/>
    <property type="match status" value="1"/>
</dbReference>
<sequence length="402" mass="45679">MPRIEAEPLPPNSSTNPRAQNPQSRVPAVLLPPEAAKSPTVHKIHILGEDVRSRFIAHALSGVYDSVELLGWKTEMPSKYRNIRKSTHSARHAPSTLEANAGLPAQPRVETNDHHIDQLLVTGRGYEVVRSIESLMDLVDENTTICLMHEGLGVLEDVRKRFLQGPESSPRFILGHMSHRLVFDRNSNAVRRLKSGDTRLTLALGTKPETDASLPMVMLLRESRDLRSTMTPYDQWLRFKLPSVVFDAVVEPVCVMLEMPYEGLLQNLAAQRIMHNLLTEIIGVVDQMPEIEGSAVIRDFMHGQSIHKMLHQRILAKRFSPSQLVLQVDKGLPTDVDYLNGYFLRRGRELGVDVRVNALVRDMIKAKHSQAIERLNSYIPMEETSLPSYMTHRYRRRPYDDQ</sequence>
<feature type="compositionally biased region" description="Polar residues" evidence="4">
    <location>
        <begin position="12"/>
        <end position="23"/>
    </location>
</feature>
<gene>
    <name evidence="7" type="ORF">G6O67_002076</name>
</gene>
<evidence type="ECO:0008006" key="9">
    <source>
        <dbReference type="Google" id="ProtNLM"/>
    </source>
</evidence>
<evidence type="ECO:0000313" key="7">
    <source>
        <dbReference type="EMBL" id="KAF4510163.1"/>
    </source>
</evidence>
<protein>
    <recommendedName>
        <fullName evidence="9">2-dehydropantoate 2-reductase</fullName>
    </recommendedName>
</protein>
<comment type="similarity">
    <text evidence="1">Belongs to the ketopantoate reductase family.</text>
</comment>
<dbReference type="SUPFAM" id="SSF48179">
    <property type="entry name" value="6-phosphogluconate dehydrogenase C-terminal domain-like"/>
    <property type="match status" value="1"/>
</dbReference>
<dbReference type="Pfam" id="PF08546">
    <property type="entry name" value="ApbA_C"/>
    <property type="match status" value="1"/>
</dbReference>
<dbReference type="OrthoDB" id="73846at2759"/>
<keyword evidence="8" id="KW-1185">Reference proteome</keyword>
<dbReference type="GO" id="GO:0008677">
    <property type="term" value="F:2-dehydropantoate 2-reductase activity"/>
    <property type="evidence" value="ECO:0007669"/>
    <property type="project" value="TreeGrafter"/>
</dbReference>
<dbReference type="AlphaFoldDB" id="A0A8H4PTQ8"/>
<dbReference type="Proteomes" id="UP000557566">
    <property type="component" value="Unassembled WGS sequence"/>
</dbReference>
<dbReference type="GO" id="GO:0005739">
    <property type="term" value="C:mitochondrion"/>
    <property type="evidence" value="ECO:0007669"/>
    <property type="project" value="TreeGrafter"/>
</dbReference>
<evidence type="ECO:0000259" key="5">
    <source>
        <dbReference type="Pfam" id="PF02558"/>
    </source>
</evidence>
<keyword evidence="3" id="KW-0560">Oxidoreductase</keyword>
<dbReference type="SUPFAM" id="SSF51735">
    <property type="entry name" value="NAD(P)-binding Rossmann-fold domains"/>
    <property type="match status" value="1"/>
</dbReference>
<keyword evidence="2" id="KW-0521">NADP</keyword>
<evidence type="ECO:0000313" key="8">
    <source>
        <dbReference type="Proteomes" id="UP000557566"/>
    </source>
</evidence>
<dbReference type="Gene3D" id="1.10.1040.10">
    <property type="entry name" value="N-(1-d-carboxylethyl)-l-norvaline Dehydrogenase, domain 2"/>
    <property type="match status" value="1"/>
</dbReference>
<proteinExistence type="inferred from homology"/>
<evidence type="ECO:0000256" key="3">
    <source>
        <dbReference type="ARBA" id="ARBA00023002"/>
    </source>
</evidence>
<accession>A0A8H4PTQ8</accession>
<feature type="region of interest" description="Disordered" evidence="4">
    <location>
        <begin position="1"/>
        <end position="23"/>
    </location>
</feature>
<dbReference type="InterPro" id="IPR036291">
    <property type="entry name" value="NAD(P)-bd_dom_sf"/>
</dbReference>
<reference evidence="7 8" key="1">
    <citation type="journal article" date="2020" name="Genome Biol. Evol.">
        <title>A new high-quality draft genome assembly of the Chinese cordyceps Ophiocordyceps sinensis.</title>
        <authorList>
            <person name="Shu R."/>
            <person name="Zhang J."/>
            <person name="Meng Q."/>
            <person name="Zhang H."/>
            <person name="Zhou G."/>
            <person name="Li M."/>
            <person name="Wu P."/>
            <person name="Zhao Y."/>
            <person name="Chen C."/>
            <person name="Qin Q."/>
        </authorList>
    </citation>
    <scope>NUCLEOTIDE SEQUENCE [LARGE SCALE GENOMIC DNA]</scope>
    <source>
        <strain evidence="7 8">IOZ07</strain>
    </source>
</reference>
<dbReference type="InterPro" id="IPR013332">
    <property type="entry name" value="KPR_N"/>
</dbReference>
<feature type="domain" description="Ketopantoate reductase N-terminal" evidence="5">
    <location>
        <begin position="102"/>
        <end position="198"/>
    </location>
</feature>
<evidence type="ECO:0000256" key="2">
    <source>
        <dbReference type="ARBA" id="ARBA00022857"/>
    </source>
</evidence>
<evidence type="ECO:0000256" key="4">
    <source>
        <dbReference type="SAM" id="MobiDB-lite"/>
    </source>
</evidence>
<feature type="domain" description="Ketopantoate reductase C-terminal" evidence="6">
    <location>
        <begin position="244"/>
        <end position="367"/>
    </location>
</feature>